<dbReference type="AlphaFoldDB" id="A0A1H5Y7Q8"/>
<evidence type="ECO:0000313" key="1">
    <source>
        <dbReference type="EMBL" id="SEG19630.1"/>
    </source>
</evidence>
<name>A0A1H5Y7Q8_9BACT</name>
<accession>A0A1H5Y7Q8</accession>
<organism evidence="1 2">
    <name type="scientific">Bryocella elongata</name>
    <dbReference type="NCBI Taxonomy" id="863522"/>
    <lineage>
        <taxon>Bacteria</taxon>
        <taxon>Pseudomonadati</taxon>
        <taxon>Acidobacteriota</taxon>
        <taxon>Terriglobia</taxon>
        <taxon>Terriglobales</taxon>
        <taxon>Acidobacteriaceae</taxon>
        <taxon>Bryocella</taxon>
    </lineage>
</organism>
<dbReference type="Proteomes" id="UP000236728">
    <property type="component" value="Unassembled WGS sequence"/>
</dbReference>
<reference evidence="1 2" key="1">
    <citation type="submission" date="2016-10" db="EMBL/GenBank/DDBJ databases">
        <authorList>
            <person name="de Groot N.N."/>
        </authorList>
    </citation>
    <scope>NUCLEOTIDE SEQUENCE [LARGE SCALE GENOMIC DNA]</scope>
    <source>
        <strain evidence="1 2">DSM 22489</strain>
    </source>
</reference>
<dbReference type="Pfam" id="PF11236">
    <property type="entry name" value="DUF3037"/>
    <property type="match status" value="1"/>
</dbReference>
<protein>
    <recommendedName>
        <fullName evidence="3">DUF3037 domain-containing protein</fullName>
    </recommendedName>
</protein>
<evidence type="ECO:0000313" key="2">
    <source>
        <dbReference type="Proteomes" id="UP000236728"/>
    </source>
</evidence>
<sequence>MWRRDLAERLRCEFALIRYVPDVVKGEFTNIGVVLRGEDAIAEVRFTRDWSRVRCLDPGADVEMLESLETEIAERLRGGDVGAVKPVLTVLEDSLSNSVQMSEMRGTLAESLPAEMDALMRLYVEPLKVAERARRLSGRAAIVGQMREQFERAGVWRLMRKRIRAADYTQAGDPLRLDCGYRNGVVKMFQAVSLDADVEGAKGLAYSAEALREGVKRTELLEMELTAIVEPISVVGDEEQYRFGVRAMERESIRVMTVGDLERIAATARRELRV</sequence>
<dbReference type="InterPro" id="IPR021398">
    <property type="entry name" value="DUF3037"/>
</dbReference>
<evidence type="ECO:0008006" key="3">
    <source>
        <dbReference type="Google" id="ProtNLM"/>
    </source>
</evidence>
<dbReference type="EMBL" id="FNVA01000003">
    <property type="protein sequence ID" value="SEG19630.1"/>
    <property type="molecule type" value="Genomic_DNA"/>
</dbReference>
<gene>
    <name evidence="1" type="ORF">SAMN05421819_2150</name>
</gene>
<proteinExistence type="predicted"/>
<keyword evidence="2" id="KW-1185">Reference proteome</keyword>